<dbReference type="OrthoDB" id="4499833at2759"/>
<dbReference type="GO" id="GO:0016787">
    <property type="term" value="F:hydrolase activity"/>
    <property type="evidence" value="ECO:0007669"/>
    <property type="project" value="UniProtKB-KW"/>
</dbReference>
<comment type="caution">
    <text evidence="4">The sequence shown here is derived from an EMBL/GenBank/DDBJ whole genome shotgun (WGS) entry which is preliminary data.</text>
</comment>
<keyword evidence="5" id="KW-1185">Reference proteome</keyword>
<proteinExistence type="predicted"/>
<feature type="region of interest" description="Disordered" evidence="3">
    <location>
        <begin position="1"/>
        <end position="87"/>
    </location>
</feature>
<evidence type="ECO:0000256" key="3">
    <source>
        <dbReference type="SAM" id="MobiDB-lite"/>
    </source>
</evidence>
<sequence length="219" mass="24160">MYQRDRQQSPQGSDTGSASTTTSSQSIGSRSTISNYSRHTSVSSTSTTSRVTALRSSAADAAYDRQRRSPTDSSYYDLDSTPWTNEQPGAQTWINAYEVRQQVADSPATEQQPYPSPYYNREELALQANIPCLHHPITPGQTTAWQEGPSPGAVRSFYNGNDRTVFDVAYHDPKKAISTRRNDPFTKAVYVAAAPRTVCSQCNTYLRNGNCTTPRCIGP</sequence>
<protein>
    <submittedName>
        <fullName evidence="4">Uncharacterized protein</fullName>
    </submittedName>
</protein>
<name>A0A7C8MBT7_9PLEO</name>
<dbReference type="Gene3D" id="3.10.450.30">
    <property type="entry name" value="Microbial ribonucleases"/>
    <property type="match status" value="1"/>
</dbReference>
<evidence type="ECO:0000256" key="2">
    <source>
        <dbReference type="ARBA" id="ARBA00022801"/>
    </source>
</evidence>
<evidence type="ECO:0000313" key="5">
    <source>
        <dbReference type="Proteomes" id="UP000481861"/>
    </source>
</evidence>
<reference evidence="4 5" key="1">
    <citation type="submission" date="2020-01" db="EMBL/GenBank/DDBJ databases">
        <authorList>
            <consortium name="DOE Joint Genome Institute"/>
            <person name="Haridas S."/>
            <person name="Albert R."/>
            <person name="Binder M."/>
            <person name="Bloem J."/>
            <person name="Labutti K."/>
            <person name="Salamov A."/>
            <person name="Andreopoulos B."/>
            <person name="Baker S.E."/>
            <person name="Barry K."/>
            <person name="Bills G."/>
            <person name="Bluhm B.H."/>
            <person name="Cannon C."/>
            <person name="Castanera R."/>
            <person name="Culley D.E."/>
            <person name="Daum C."/>
            <person name="Ezra D."/>
            <person name="Gonzalez J.B."/>
            <person name="Henrissat B."/>
            <person name="Kuo A."/>
            <person name="Liang C."/>
            <person name="Lipzen A."/>
            <person name="Lutzoni F."/>
            <person name="Magnuson J."/>
            <person name="Mondo S."/>
            <person name="Nolan M."/>
            <person name="Ohm R."/>
            <person name="Pangilinan J."/>
            <person name="Park H.-J.H."/>
            <person name="Ramirez L."/>
            <person name="Alfaro M."/>
            <person name="Sun H."/>
            <person name="Tritt A."/>
            <person name="Yoshinaga Y."/>
            <person name="Zwiers L.-H.L."/>
            <person name="Turgeon B.G."/>
            <person name="Goodwin S.B."/>
            <person name="Spatafora J.W."/>
            <person name="Crous P.W."/>
            <person name="Grigoriev I.V."/>
        </authorList>
    </citation>
    <scope>NUCLEOTIDE SEQUENCE [LARGE SCALE GENOMIC DNA]</scope>
    <source>
        <strain evidence="4 5">CBS 611.86</strain>
    </source>
</reference>
<organism evidence="4 5">
    <name type="scientific">Massariosphaeria phaeospora</name>
    <dbReference type="NCBI Taxonomy" id="100035"/>
    <lineage>
        <taxon>Eukaryota</taxon>
        <taxon>Fungi</taxon>
        <taxon>Dikarya</taxon>
        <taxon>Ascomycota</taxon>
        <taxon>Pezizomycotina</taxon>
        <taxon>Dothideomycetes</taxon>
        <taxon>Pleosporomycetidae</taxon>
        <taxon>Pleosporales</taxon>
        <taxon>Pleosporales incertae sedis</taxon>
        <taxon>Massariosphaeria</taxon>
    </lineage>
</organism>
<keyword evidence="1" id="KW-0540">Nuclease</keyword>
<feature type="compositionally biased region" description="Low complexity" evidence="3">
    <location>
        <begin position="12"/>
        <end position="59"/>
    </location>
</feature>
<evidence type="ECO:0000256" key="1">
    <source>
        <dbReference type="ARBA" id="ARBA00022722"/>
    </source>
</evidence>
<dbReference type="AlphaFoldDB" id="A0A7C8MBT7"/>
<dbReference type="EMBL" id="JAADJZ010000033">
    <property type="protein sequence ID" value="KAF2865464.1"/>
    <property type="molecule type" value="Genomic_DNA"/>
</dbReference>
<dbReference type="Proteomes" id="UP000481861">
    <property type="component" value="Unassembled WGS sequence"/>
</dbReference>
<gene>
    <name evidence="4" type="ORF">BDV95DRAFT_599695</name>
</gene>
<dbReference type="GO" id="GO:0003723">
    <property type="term" value="F:RNA binding"/>
    <property type="evidence" value="ECO:0007669"/>
    <property type="project" value="InterPro"/>
</dbReference>
<dbReference type="InterPro" id="IPR016191">
    <property type="entry name" value="Ribonuclease/ribotoxin"/>
</dbReference>
<evidence type="ECO:0000313" key="4">
    <source>
        <dbReference type="EMBL" id="KAF2865464.1"/>
    </source>
</evidence>
<dbReference type="GO" id="GO:0004540">
    <property type="term" value="F:RNA nuclease activity"/>
    <property type="evidence" value="ECO:0007669"/>
    <property type="project" value="InterPro"/>
</dbReference>
<keyword evidence="2" id="KW-0378">Hydrolase</keyword>
<dbReference type="SUPFAM" id="SSF53933">
    <property type="entry name" value="Microbial ribonucleases"/>
    <property type="match status" value="1"/>
</dbReference>
<accession>A0A7C8MBT7</accession>